<protein>
    <submittedName>
        <fullName evidence="10">Muramoyltetrapeptide carboxypeptidase</fullName>
    </submittedName>
</protein>
<dbReference type="InterPro" id="IPR040449">
    <property type="entry name" value="Peptidase_S66_N"/>
</dbReference>
<comment type="similarity">
    <text evidence="1">Belongs to the peptidase S66 family.</text>
</comment>
<evidence type="ECO:0000256" key="1">
    <source>
        <dbReference type="ARBA" id="ARBA00010233"/>
    </source>
</evidence>
<dbReference type="PIRSF" id="PIRSF028757">
    <property type="entry name" value="LD-carboxypeptidase"/>
    <property type="match status" value="1"/>
</dbReference>
<dbReference type="Gene3D" id="3.50.30.60">
    <property type="entry name" value="LD-carboxypeptidase A C-terminal domain-like"/>
    <property type="match status" value="1"/>
</dbReference>
<reference evidence="10 11" key="1">
    <citation type="submission" date="2016-11" db="EMBL/GenBank/DDBJ databases">
        <authorList>
            <person name="Jaros S."/>
            <person name="Januszkiewicz K."/>
            <person name="Wedrychowicz H."/>
        </authorList>
    </citation>
    <scope>NUCLEOTIDE SEQUENCE [LARGE SCALE GENOMIC DNA]</scope>
    <source>
        <strain evidence="10 11">DSM 3089</strain>
    </source>
</reference>
<keyword evidence="2 10" id="KW-0121">Carboxypeptidase</keyword>
<gene>
    <name evidence="10" type="ORF">SAMN02745196_01680</name>
</gene>
<dbReference type="Proteomes" id="UP000184526">
    <property type="component" value="Unassembled WGS sequence"/>
</dbReference>
<dbReference type="EMBL" id="FQXP01000006">
    <property type="protein sequence ID" value="SHH87602.1"/>
    <property type="molecule type" value="Genomic_DNA"/>
</dbReference>
<dbReference type="InterPro" id="IPR027461">
    <property type="entry name" value="Carboxypeptidase_A_C_sf"/>
</dbReference>
<dbReference type="InterPro" id="IPR040921">
    <property type="entry name" value="Peptidase_S66C"/>
</dbReference>
<dbReference type="Gene3D" id="3.40.50.10740">
    <property type="entry name" value="Class I glutamine amidotransferase-like"/>
    <property type="match status" value="1"/>
</dbReference>
<evidence type="ECO:0000259" key="8">
    <source>
        <dbReference type="Pfam" id="PF02016"/>
    </source>
</evidence>
<proteinExistence type="inferred from homology"/>
<dbReference type="InterPro" id="IPR029062">
    <property type="entry name" value="Class_I_gatase-like"/>
</dbReference>
<dbReference type="AlphaFoldDB" id="A0A1M5WJF2"/>
<keyword evidence="4" id="KW-0378">Hydrolase</keyword>
<dbReference type="InterPro" id="IPR003507">
    <property type="entry name" value="S66_fam"/>
</dbReference>
<organism evidence="10 11">
    <name type="scientific">Clostridium collagenovorans DSM 3089</name>
    <dbReference type="NCBI Taxonomy" id="1121306"/>
    <lineage>
        <taxon>Bacteria</taxon>
        <taxon>Bacillati</taxon>
        <taxon>Bacillota</taxon>
        <taxon>Clostridia</taxon>
        <taxon>Eubacteriales</taxon>
        <taxon>Clostridiaceae</taxon>
        <taxon>Clostridium</taxon>
    </lineage>
</organism>
<evidence type="ECO:0000256" key="7">
    <source>
        <dbReference type="SAM" id="MobiDB-lite"/>
    </source>
</evidence>
<evidence type="ECO:0000313" key="11">
    <source>
        <dbReference type="Proteomes" id="UP000184526"/>
    </source>
</evidence>
<evidence type="ECO:0000256" key="6">
    <source>
        <dbReference type="PIRSR" id="PIRSR028757-1"/>
    </source>
</evidence>
<evidence type="ECO:0000256" key="2">
    <source>
        <dbReference type="ARBA" id="ARBA00022645"/>
    </source>
</evidence>
<name>A0A1M5WJF2_9CLOT</name>
<feature type="active site" description="Nucleophile" evidence="6">
    <location>
        <position position="109"/>
    </location>
</feature>
<keyword evidence="11" id="KW-1185">Reference proteome</keyword>
<dbReference type="CDD" id="cd07025">
    <property type="entry name" value="Peptidase_S66"/>
    <property type="match status" value="1"/>
</dbReference>
<evidence type="ECO:0000256" key="4">
    <source>
        <dbReference type="ARBA" id="ARBA00022801"/>
    </source>
</evidence>
<evidence type="ECO:0000256" key="3">
    <source>
        <dbReference type="ARBA" id="ARBA00022670"/>
    </source>
</evidence>
<keyword evidence="5" id="KW-0720">Serine protease</keyword>
<dbReference type="PANTHER" id="PTHR30237">
    <property type="entry name" value="MURAMOYLTETRAPEPTIDE CARBOXYPEPTIDASE"/>
    <property type="match status" value="1"/>
</dbReference>
<feature type="region of interest" description="Disordered" evidence="7">
    <location>
        <begin position="1"/>
        <end position="21"/>
    </location>
</feature>
<sequence>MQQGKKLKKGDTIGLISPAGPEDPKAIRKGIEFLKSLGFNVKEGKHLYDKEKYLAGSDIDRAKDLMNMFKDKDVNMVLCVRGGYGTMRILPLLDFDIIKKNPKIFMGFSDITTLLNMIAQKSNIITFHGPMGSSSLDEKYTLESFLNILTQCRGDFTIDNPKDFDIKEEVSGYAEGEIIGGNLCLICSTLGTPYEIDFKNKILFIEEIGEAPYKIDRMLTQLLLSNKLQECSGFILGQFKGCQLSNYERSFKLDEVISDRILSLGKPTLSNLMSGHDYPKLTIPIGCKCLLDTYNKSIKIIEPVVSEN</sequence>
<dbReference type="Pfam" id="PF17676">
    <property type="entry name" value="Peptidase_S66C"/>
    <property type="match status" value="1"/>
</dbReference>
<feature type="domain" description="LD-carboxypeptidase N-terminal" evidence="8">
    <location>
        <begin position="13"/>
        <end position="129"/>
    </location>
</feature>
<dbReference type="STRING" id="1121306.SAMN02745196_01680"/>
<dbReference type="RefSeq" id="WP_072831584.1">
    <property type="nucleotide sequence ID" value="NZ_FQXP01000006.1"/>
</dbReference>
<evidence type="ECO:0000256" key="5">
    <source>
        <dbReference type="ARBA" id="ARBA00022825"/>
    </source>
</evidence>
<dbReference type="SUPFAM" id="SSF141986">
    <property type="entry name" value="LD-carboxypeptidase A C-terminal domain-like"/>
    <property type="match status" value="1"/>
</dbReference>
<dbReference type="GO" id="GO:0004180">
    <property type="term" value="F:carboxypeptidase activity"/>
    <property type="evidence" value="ECO:0007669"/>
    <property type="project" value="UniProtKB-KW"/>
</dbReference>
<dbReference type="GO" id="GO:0008236">
    <property type="term" value="F:serine-type peptidase activity"/>
    <property type="evidence" value="ECO:0007669"/>
    <property type="project" value="UniProtKB-KW"/>
</dbReference>
<feature type="active site" description="Charge relay system" evidence="6">
    <location>
        <position position="276"/>
    </location>
</feature>
<evidence type="ECO:0000313" key="10">
    <source>
        <dbReference type="EMBL" id="SHH87602.1"/>
    </source>
</evidence>
<feature type="domain" description="LD-carboxypeptidase C-terminal" evidence="9">
    <location>
        <begin position="175"/>
        <end position="289"/>
    </location>
</feature>
<accession>A0A1M5WJF2</accession>
<dbReference type="Pfam" id="PF02016">
    <property type="entry name" value="Peptidase_S66"/>
    <property type="match status" value="1"/>
</dbReference>
<dbReference type="OrthoDB" id="9807329at2"/>
<evidence type="ECO:0000259" key="9">
    <source>
        <dbReference type="Pfam" id="PF17676"/>
    </source>
</evidence>
<feature type="active site" description="Charge relay system" evidence="6">
    <location>
        <position position="206"/>
    </location>
</feature>
<keyword evidence="3" id="KW-0645">Protease</keyword>
<dbReference type="PANTHER" id="PTHR30237:SF2">
    <property type="entry name" value="MUREIN TETRAPEPTIDE CARBOXYPEPTIDASE"/>
    <property type="match status" value="1"/>
</dbReference>
<dbReference type="InterPro" id="IPR027478">
    <property type="entry name" value="LdcA_N"/>
</dbReference>
<dbReference type="GO" id="GO:0006508">
    <property type="term" value="P:proteolysis"/>
    <property type="evidence" value="ECO:0007669"/>
    <property type="project" value="UniProtKB-KW"/>
</dbReference>
<dbReference type="SUPFAM" id="SSF52317">
    <property type="entry name" value="Class I glutamine amidotransferase-like"/>
    <property type="match status" value="1"/>
</dbReference>